<protein>
    <submittedName>
        <fullName evidence="6">Uncharacterized protein</fullName>
    </submittedName>
</protein>
<reference evidence="6 7" key="1">
    <citation type="journal article" date="2024" name="Nat. Commun.">
        <title>Phylogenomics reveals the evolutionary origins of lichenization in chlorophyte algae.</title>
        <authorList>
            <person name="Puginier C."/>
            <person name="Libourel C."/>
            <person name="Otte J."/>
            <person name="Skaloud P."/>
            <person name="Haon M."/>
            <person name="Grisel S."/>
            <person name="Petersen M."/>
            <person name="Berrin J.G."/>
            <person name="Delaux P.M."/>
            <person name="Dal Grande F."/>
            <person name="Keller J."/>
        </authorList>
    </citation>
    <scope>NUCLEOTIDE SEQUENCE [LARGE SCALE GENOMIC DNA]</scope>
    <source>
        <strain evidence="6 7">SAG 245.80</strain>
    </source>
</reference>
<dbReference type="EMBL" id="JALJOU010000041">
    <property type="protein sequence ID" value="KAK9832498.1"/>
    <property type="molecule type" value="Genomic_DNA"/>
</dbReference>
<dbReference type="AlphaFoldDB" id="A0AAW1RFY8"/>
<evidence type="ECO:0000256" key="2">
    <source>
        <dbReference type="ARBA" id="ARBA00022490"/>
    </source>
</evidence>
<keyword evidence="2" id="KW-0963">Cytoplasm</keyword>
<evidence type="ECO:0000313" key="6">
    <source>
        <dbReference type="EMBL" id="KAK9832498.1"/>
    </source>
</evidence>
<evidence type="ECO:0000256" key="1">
    <source>
        <dbReference type="ARBA" id="ARBA00004430"/>
    </source>
</evidence>
<accession>A0AAW1RFY8</accession>
<proteinExistence type="predicted"/>
<feature type="compositionally biased region" description="Low complexity" evidence="5">
    <location>
        <begin position="600"/>
        <end position="609"/>
    </location>
</feature>
<dbReference type="SUPFAM" id="SSF52075">
    <property type="entry name" value="Outer arm dynein light chain 1"/>
    <property type="match status" value="1"/>
</dbReference>
<dbReference type="InterPro" id="IPR001611">
    <property type="entry name" value="Leu-rich_rpt"/>
</dbReference>
<dbReference type="GO" id="GO:0005930">
    <property type="term" value="C:axoneme"/>
    <property type="evidence" value="ECO:0007669"/>
    <property type="project" value="UniProtKB-SubCell"/>
</dbReference>
<dbReference type="InterPro" id="IPR003591">
    <property type="entry name" value="Leu-rich_rpt_typical-subtyp"/>
</dbReference>
<dbReference type="Proteomes" id="UP001445335">
    <property type="component" value="Unassembled WGS sequence"/>
</dbReference>
<comment type="subcellular location">
    <subcellularLocation>
        <location evidence="1">Cytoplasm</location>
        <location evidence="1">Cytoskeleton</location>
        <location evidence="1">Cilium axoneme</location>
    </subcellularLocation>
</comment>
<dbReference type="PROSITE" id="PS51450">
    <property type="entry name" value="LRR"/>
    <property type="match status" value="1"/>
</dbReference>
<gene>
    <name evidence="6" type="ORF">WJX81_002220</name>
</gene>
<organism evidence="6 7">
    <name type="scientific">Elliptochloris bilobata</name>
    <dbReference type="NCBI Taxonomy" id="381761"/>
    <lineage>
        <taxon>Eukaryota</taxon>
        <taxon>Viridiplantae</taxon>
        <taxon>Chlorophyta</taxon>
        <taxon>core chlorophytes</taxon>
        <taxon>Trebouxiophyceae</taxon>
        <taxon>Trebouxiophyceae incertae sedis</taxon>
        <taxon>Elliptochloris clade</taxon>
        <taxon>Elliptochloris</taxon>
    </lineage>
</organism>
<name>A0AAW1RFY8_9CHLO</name>
<dbReference type="InterPro" id="IPR032675">
    <property type="entry name" value="LRR_dom_sf"/>
</dbReference>
<keyword evidence="7" id="KW-1185">Reference proteome</keyword>
<comment type="caution">
    <text evidence="6">The sequence shown here is derived from an EMBL/GenBank/DDBJ whole genome shotgun (WGS) entry which is preliminary data.</text>
</comment>
<keyword evidence="4" id="KW-0677">Repeat</keyword>
<keyword evidence="3" id="KW-0433">Leucine-rich repeat</keyword>
<feature type="compositionally biased region" description="Low complexity" evidence="5">
    <location>
        <begin position="581"/>
        <end position="591"/>
    </location>
</feature>
<evidence type="ECO:0000256" key="4">
    <source>
        <dbReference type="ARBA" id="ARBA00022737"/>
    </source>
</evidence>
<feature type="region of interest" description="Disordered" evidence="5">
    <location>
        <begin position="470"/>
        <end position="609"/>
    </location>
</feature>
<dbReference type="SMART" id="SM00368">
    <property type="entry name" value="LRR_RI"/>
    <property type="match status" value="3"/>
</dbReference>
<dbReference type="SMART" id="SM00369">
    <property type="entry name" value="LRR_TYP"/>
    <property type="match status" value="4"/>
</dbReference>
<dbReference type="PANTHER" id="PTHR15454:SF69">
    <property type="entry name" value="SERINE_THREONINE-PROTEIN KINASE 11-INTERACTING PROTEIN"/>
    <property type="match status" value="1"/>
</dbReference>
<evidence type="ECO:0000256" key="3">
    <source>
        <dbReference type="ARBA" id="ARBA00022614"/>
    </source>
</evidence>
<evidence type="ECO:0000256" key="5">
    <source>
        <dbReference type="SAM" id="MobiDB-lite"/>
    </source>
</evidence>
<dbReference type="PANTHER" id="PTHR15454">
    <property type="entry name" value="NISCHARIN RELATED"/>
    <property type="match status" value="1"/>
</dbReference>
<dbReference type="Gene3D" id="3.80.10.10">
    <property type="entry name" value="Ribonuclease Inhibitor"/>
    <property type="match status" value="1"/>
</dbReference>
<sequence length="609" mass="64522">MAGTSASGEKCLDGLVAFIERRGPDLMSGRTQLWLTPRALEYVAARLQRLEELEGLKRLSPVDYFRNCVTDIGDFKRLEKLAHVLQRVRHLRVFSLGYKLRDPTRVVLAPFQALETLELRGCDLSTSAWQGASVVQATLRGLSCADSLEELQHLLAPAVRISTPISSSELADATGGRKACSRSGELANGGGAGAAVWPRLLKLACTRNCLAAMDGSLALLPALEELDLSCNNIAALANLGACRHLTRLDLSNNCLSCLTRAAQMCSGLRQLVLRSNTIRSTAGLERLSALEELDLACNLIASVHEVARISGLAALRELWLEDNPLACAPRYRMDVLACFLAPGRLLLDGKAPSHAELEAARLRGPHLEMWARLAPEGPSGAWPWGWLEDGELGRVDLGGTGTPRNGGTTVAVAAPHADGEALNPSWPVSPTASSARGSSSVASAALSAASAAASSGRTVRRNPARRIVEFLPGQPGTDGERAPPPPPLPPSDAERAAHRHSRSLPRSMMRAAGLGSPVPERSSSGGAQYYDVPQCERARSSTSPPRYRHSVLARLHETLPPGPPACAPPQDWASDGSDTEPSLASSPGSDLPSPPPPRLGPHAGPALGF</sequence>
<dbReference type="Pfam" id="PF13855">
    <property type="entry name" value="LRR_8"/>
    <property type="match status" value="1"/>
</dbReference>
<evidence type="ECO:0000313" key="7">
    <source>
        <dbReference type="Proteomes" id="UP001445335"/>
    </source>
</evidence>